<keyword evidence="4" id="KW-0804">Transcription</keyword>
<feature type="domain" description="Sugar-binding" evidence="5">
    <location>
        <begin position="93"/>
        <end position="338"/>
    </location>
</feature>
<reference evidence="7 8" key="1">
    <citation type="submission" date="2021-01" db="EMBL/GenBank/DDBJ databases">
        <title>Genomic Encyclopedia of Type Strains, Phase IV (KMG-IV): sequencing the most valuable type-strain genomes for metagenomic binning, comparative biology and taxonomic classification.</title>
        <authorList>
            <person name="Goeker M."/>
        </authorList>
    </citation>
    <scope>NUCLEOTIDE SEQUENCE [LARGE SCALE GENOMIC DNA]</scope>
    <source>
        <strain evidence="7 8">DSM 25540</strain>
    </source>
</reference>
<dbReference type="InterPro" id="IPR048715">
    <property type="entry name" value="CggR_N"/>
</dbReference>
<accession>A0ABS2P820</accession>
<evidence type="ECO:0000313" key="7">
    <source>
        <dbReference type="EMBL" id="MBM7631210.1"/>
    </source>
</evidence>
<evidence type="ECO:0000256" key="1">
    <source>
        <dbReference type="ARBA" id="ARBA00010466"/>
    </source>
</evidence>
<protein>
    <submittedName>
        <fullName evidence="7">Central glycolytic genes regulator</fullName>
    </submittedName>
</protein>
<comment type="similarity">
    <text evidence="1">Belongs to the SorC transcriptional regulatory family.</text>
</comment>
<evidence type="ECO:0000259" key="5">
    <source>
        <dbReference type="Pfam" id="PF04198"/>
    </source>
</evidence>
<evidence type="ECO:0000259" key="6">
    <source>
        <dbReference type="Pfam" id="PF21715"/>
    </source>
</evidence>
<evidence type="ECO:0000256" key="2">
    <source>
        <dbReference type="ARBA" id="ARBA00023015"/>
    </source>
</evidence>
<sequence length="345" mass="38392">MDETLLKWQQKLQPDLMDNLIRRYHLLRYIRVSEPVGRRALAQEMDISERVLRREVELFKNEQLLLIETQGMRLTEDGKNLLEALESSIQVLTGRTSLQAKLERALHVKRVIVAPGNSDEQDWVKKEMSRACVDEMIQTLGEGDVVAVAGGTTLAALAAAVYPHARLSNVTFVPARGGLGEDVELQANTISADLAKQAEANYRLLHVPDQLSETAYDSLIEEPGIRELLQLIRHPRMVIHSVGDALSMATRRGSTEEHLQGLETKSAQSEAFGYYFDHHGKIVHKERTIGLQLSDLNEEQMVITVAGGASKAKAIASYMTHRPSDLLITDEAAAKAVLDTLEEDL</sequence>
<comment type="caution">
    <text evidence="7">The sequence shown here is derived from an EMBL/GenBank/DDBJ whole genome shotgun (WGS) entry which is preliminary data.</text>
</comment>
<proteinExistence type="inferred from homology"/>
<dbReference type="InterPro" id="IPR036390">
    <property type="entry name" value="WH_DNA-bd_sf"/>
</dbReference>
<dbReference type="PANTHER" id="PTHR34294">
    <property type="entry name" value="TRANSCRIPTIONAL REGULATOR-RELATED"/>
    <property type="match status" value="1"/>
</dbReference>
<dbReference type="SUPFAM" id="SSF100950">
    <property type="entry name" value="NagB/RpiA/CoA transferase-like"/>
    <property type="match status" value="1"/>
</dbReference>
<evidence type="ECO:0000256" key="4">
    <source>
        <dbReference type="ARBA" id="ARBA00023163"/>
    </source>
</evidence>
<evidence type="ECO:0000313" key="8">
    <source>
        <dbReference type="Proteomes" id="UP000741863"/>
    </source>
</evidence>
<keyword evidence="8" id="KW-1185">Reference proteome</keyword>
<dbReference type="InterPro" id="IPR037171">
    <property type="entry name" value="NagB/RpiA_transferase-like"/>
</dbReference>
<dbReference type="InterPro" id="IPR051054">
    <property type="entry name" value="SorC_transcr_regulators"/>
</dbReference>
<dbReference type="InterPro" id="IPR036388">
    <property type="entry name" value="WH-like_DNA-bd_sf"/>
</dbReference>
<dbReference type="Gene3D" id="1.10.10.10">
    <property type="entry name" value="Winged helix-like DNA-binding domain superfamily/Winged helix DNA-binding domain"/>
    <property type="match status" value="1"/>
</dbReference>
<dbReference type="SUPFAM" id="SSF46785">
    <property type="entry name" value="Winged helix' DNA-binding domain"/>
    <property type="match status" value="1"/>
</dbReference>
<dbReference type="InterPro" id="IPR007324">
    <property type="entry name" value="Sugar-bd_dom_put"/>
</dbReference>
<dbReference type="PANTHER" id="PTHR34294:SF5">
    <property type="entry name" value="CENTRAL GLYCOLYTIC GENES REGULATOR"/>
    <property type="match status" value="1"/>
</dbReference>
<dbReference type="Proteomes" id="UP000741863">
    <property type="component" value="Unassembled WGS sequence"/>
</dbReference>
<feature type="domain" description="CggR N-terminal DNA binding" evidence="6">
    <location>
        <begin position="22"/>
        <end position="88"/>
    </location>
</feature>
<evidence type="ECO:0000256" key="3">
    <source>
        <dbReference type="ARBA" id="ARBA00023125"/>
    </source>
</evidence>
<name>A0ABS2P820_9BACL</name>
<dbReference type="Pfam" id="PF21715">
    <property type="entry name" value="CggR_N"/>
    <property type="match status" value="1"/>
</dbReference>
<gene>
    <name evidence="7" type="ORF">JOD17_000301</name>
</gene>
<dbReference type="Gene3D" id="3.40.50.1360">
    <property type="match status" value="1"/>
</dbReference>
<keyword evidence="3" id="KW-0238">DNA-binding</keyword>
<dbReference type="EMBL" id="JAFBEC010000001">
    <property type="protein sequence ID" value="MBM7631210.1"/>
    <property type="molecule type" value="Genomic_DNA"/>
</dbReference>
<organism evidence="7 8">
    <name type="scientific">Geomicrobium sediminis</name>
    <dbReference type="NCBI Taxonomy" id="1347788"/>
    <lineage>
        <taxon>Bacteria</taxon>
        <taxon>Bacillati</taxon>
        <taxon>Bacillota</taxon>
        <taxon>Bacilli</taxon>
        <taxon>Bacillales</taxon>
        <taxon>Geomicrobium</taxon>
    </lineage>
</organism>
<keyword evidence="2" id="KW-0805">Transcription regulation</keyword>
<dbReference type="RefSeq" id="WP_204695385.1">
    <property type="nucleotide sequence ID" value="NZ_JAFBEC010000001.1"/>
</dbReference>
<dbReference type="Pfam" id="PF04198">
    <property type="entry name" value="Sugar-bind"/>
    <property type="match status" value="1"/>
</dbReference>